<protein>
    <submittedName>
        <fullName evidence="2">Uncharacterized protein</fullName>
    </submittedName>
</protein>
<feature type="compositionally biased region" description="Low complexity" evidence="1">
    <location>
        <begin position="7"/>
        <end position="30"/>
    </location>
</feature>
<dbReference type="HOGENOM" id="CLU_2347273_0_0_1"/>
<evidence type="ECO:0000313" key="2">
    <source>
        <dbReference type="EMBL" id="EPE05518.1"/>
    </source>
</evidence>
<keyword evidence="3" id="KW-1185">Reference proteome</keyword>
<evidence type="ECO:0000313" key="3">
    <source>
        <dbReference type="Proteomes" id="UP000016923"/>
    </source>
</evidence>
<dbReference type="AlphaFoldDB" id="S3CGT3"/>
<organism evidence="2 3">
    <name type="scientific">Ophiostoma piceae (strain UAMH 11346)</name>
    <name type="common">Sap stain fungus</name>
    <dbReference type="NCBI Taxonomy" id="1262450"/>
    <lineage>
        <taxon>Eukaryota</taxon>
        <taxon>Fungi</taxon>
        <taxon>Dikarya</taxon>
        <taxon>Ascomycota</taxon>
        <taxon>Pezizomycotina</taxon>
        <taxon>Sordariomycetes</taxon>
        <taxon>Sordariomycetidae</taxon>
        <taxon>Ophiostomatales</taxon>
        <taxon>Ophiostomataceae</taxon>
        <taxon>Ophiostoma</taxon>
    </lineage>
</organism>
<gene>
    <name evidence="2" type="ORF">F503_02257</name>
</gene>
<dbReference type="EMBL" id="KE148156">
    <property type="protein sequence ID" value="EPE05518.1"/>
    <property type="molecule type" value="Genomic_DNA"/>
</dbReference>
<reference evidence="2 3" key="1">
    <citation type="journal article" date="2013" name="BMC Genomics">
        <title>The genome and transcriptome of the pine saprophyte Ophiostoma piceae, and a comparison with the bark beetle-associated pine pathogen Grosmannia clavigera.</title>
        <authorList>
            <person name="Haridas S."/>
            <person name="Wang Y."/>
            <person name="Lim L."/>
            <person name="Massoumi Alamouti S."/>
            <person name="Jackman S."/>
            <person name="Docking R."/>
            <person name="Robertson G."/>
            <person name="Birol I."/>
            <person name="Bohlmann J."/>
            <person name="Breuil C."/>
        </authorList>
    </citation>
    <scope>NUCLEOTIDE SEQUENCE [LARGE SCALE GENOMIC DNA]</scope>
    <source>
        <strain evidence="2 3">UAMH 11346</strain>
    </source>
</reference>
<evidence type="ECO:0000256" key="1">
    <source>
        <dbReference type="SAM" id="MobiDB-lite"/>
    </source>
</evidence>
<dbReference type="VEuPathDB" id="FungiDB:F503_02257"/>
<proteinExistence type="predicted"/>
<sequence length="97" mass="10079">MNGASTADDAPPSGASQDPSSPPAAADAANGGSGGSGSIKKRKKDALKPIITTEGRRHRAPGQSQYQQEAQGKGRKDAWTLDRIGTGPEWLISHRKS</sequence>
<accession>S3CGT3</accession>
<feature type="region of interest" description="Disordered" evidence="1">
    <location>
        <begin position="1"/>
        <end position="97"/>
    </location>
</feature>
<name>S3CGT3_OPHP1</name>
<dbReference type="Proteomes" id="UP000016923">
    <property type="component" value="Unassembled WGS sequence"/>
</dbReference>